<name>A0A8S4QYS2_9NEOP</name>
<protein>
    <submittedName>
        <fullName evidence="4">Jg4124 protein</fullName>
    </submittedName>
</protein>
<dbReference type="OrthoDB" id="6923998at2759"/>
<dbReference type="AlphaFoldDB" id="A0A8S4QYS2"/>
<dbReference type="EMBL" id="CAKXAJ010019804">
    <property type="protein sequence ID" value="CAH2218800.1"/>
    <property type="molecule type" value="Genomic_DNA"/>
</dbReference>
<dbReference type="InterPro" id="IPR032171">
    <property type="entry name" value="COR-A"/>
</dbReference>
<reference evidence="4" key="1">
    <citation type="submission" date="2022-03" db="EMBL/GenBank/DDBJ databases">
        <authorList>
            <person name="Lindestad O."/>
        </authorList>
    </citation>
    <scope>NUCLEOTIDE SEQUENCE</scope>
</reference>
<feature type="region of interest" description="Disordered" evidence="2">
    <location>
        <begin position="109"/>
        <end position="129"/>
    </location>
</feature>
<dbReference type="Pfam" id="PF16095">
    <property type="entry name" value="COR-A"/>
    <property type="match status" value="1"/>
</dbReference>
<keyword evidence="5" id="KW-1185">Reference proteome</keyword>
<proteinExistence type="predicted"/>
<dbReference type="Proteomes" id="UP000838756">
    <property type="component" value="Unassembled WGS sequence"/>
</dbReference>
<evidence type="ECO:0000259" key="3">
    <source>
        <dbReference type="Pfam" id="PF16095"/>
    </source>
</evidence>
<organism evidence="4 5">
    <name type="scientific">Pararge aegeria aegeria</name>
    <dbReference type="NCBI Taxonomy" id="348720"/>
    <lineage>
        <taxon>Eukaryota</taxon>
        <taxon>Metazoa</taxon>
        <taxon>Ecdysozoa</taxon>
        <taxon>Arthropoda</taxon>
        <taxon>Hexapoda</taxon>
        <taxon>Insecta</taxon>
        <taxon>Pterygota</taxon>
        <taxon>Neoptera</taxon>
        <taxon>Endopterygota</taxon>
        <taxon>Lepidoptera</taxon>
        <taxon>Glossata</taxon>
        <taxon>Ditrysia</taxon>
        <taxon>Papilionoidea</taxon>
        <taxon>Nymphalidae</taxon>
        <taxon>Satyrinae</taxon>
        <taxon>Satyrini</taxon>
        <taxon>Parargina</taxon>
        <taxon>Pararge</taxon>
    </lineage>
</organism>
<evidence type="ECO:0000313" key="4">
    <source>
        <dbReference type="EMBL" id="CAH2218800.1"/>
    </source>
</evidence>
<feature type="non-terminal residue" evidence="4">
    <location>
        <position position="1"/>
    </location>
</feature>
<comment type="caution">
    <text evidence="4">The sequence shown here is derived from an EMBL/GenBank/DDBJ whole genome shotgun (WGS) entry which is preliminary data.</text>
</comment>
<feature type="non-terminal residue" evidence="4">
    <location>
        <position position="259"/>
    </location>
</feature>
<keyword evidence="1" id="KW-0677">Repeat</keyword>
<accession>A0A8S4QYS2</accession>
<sequence length="259" mass="28712">VLLHYDDATLKELYFLRPQWLCDVLAHVVTVREINPFANNGIMKVDDLAHVFKASPVLGGGEEARSLGVSLLNKFELALCWDARSLLVPPLLPDAEPTRPQLALKSRAWPGTPRRTAPGTFSTLPESGRGTDSPLLIQESSGAIAISSRASGRSIRRLLLLSYVPRGFWARLCARVLADPALAQHCPTLYTAPREMEIDDNVVKALDLNWCWKLWKTGLKLVCGSLTLLALRELPPRYDPLLGAVGDEDEPDELYHCIR</sequence>
<evidence type="ECO:0000313" key="5">
    <source>
        <dbReference type="Proteomes" id="UP000838756"/>
    </source>
</evidence>
<evidence type="ECO:0000256" key="1">
    <source>
        <dbReference type="ARBA" id="ARBA00022737"/>
    </source>
</evidence>
<feature type="domain" description="COR" evidence="3">
    <location>
        <begin position="1"/>
        <end position="92"/>
    </location>
</feature>
<gene>
    <name evidence="4" type="primary">jg4124</name>
    <name evidence="4" type="ORF">PAEG_LOCUS6432</name>
</gene>
<evidence type="ECO:0000256" key="2">
    <source>
        <dbReference type="SAM" id="MobiDB-lite"/>
    </source>
</evidence>